<dbReference type="OrthoDB" id="4837799at2759"/>
<gene>
    <name evidence="2" type="ORF">THARTR1_05369</name>
</gene>
<sequence>MFFLKPALYISLLLTSSATAVLLLPATSTSASILNSTSTATAAPTISPAAIHCDITYCVNGTSFCHFWAGASTWQRSGPSPGELVTTMGVCKVGKARLTAA</sequence>
<organism evidence="2 3">
    <name type="scientific">Trichoderma harzianum</name>
    <name type="common">Hypocrea lixii</name>
    <dbReference type="NCBI Taxonomy" id="5544"/>
    <lineage>
        <taxon>Eukaryota</taxon>
        <taxon>Fungi</taxon>
        <taxon>Dikarya</taxon>
        <taxon>Ascomycota</taxon>
        <taxon>Pezizomycotina</taxon>
        <taxon>Sordariomycetes</taxon>
        <taxon>Hypocreomycetidae</taxon>
        <taxon>Hypocreales</taxon>
        <taxon>Hypocreaceae</taxon>
        <taxon>Trichoderma</taxon>
    </lineage>
</organism>
<feature type="signal peptide" evidence="1">
    <location>
        <begin position="1"/>
        <end position="20"/>
    </location>
</feature>
<evidence type="ECO:0000313" key="3">
    <source>
        <dbReference type="Proteomes" id="UP000236290"/>
    </source>
</evidence>
<dbReference type="EMBL" id="MTYI01000063">
    <property type="protein sequence ID" value="PNP54162.1"/>
    <property type="molecule type" value="Genomic_DNA"/>
</dbReference>
<protein>
    <submittedName>
        <fullName evidence="2">Uncharacterized protein</fullName>
    </submittedName>
</protein>
<accession>A0A2K0U8R1</accession>
<name>A0A2K0U8R1_TRIHA</name>
<dbReference type="Proteomes" id="UP000236290">
    <property type="component" value="Unassembled WGS sequence"/>
</dbReference>
<dbReference type="AlphaFoldDB" id="A0A2K0U8R1"/>
<proteinExistence type="predicted"/>
<feature type="chain" id="PRO_5014400749" evidence="1">
    <location>
        <begin position="21"/>
        <end position="101"/>
    </location>
</feature>
<keyword evidence="1" id="KW-0732">Signal</keyword>
<reference evidence="2 3" key="1">
    <citation type="submission" date="2017-02" db="EMBL/GenBank/DDBJ databases">
        <title>Genomes of Trichoderma spp. with biocontrol activity.</title>
        <authorList>
            <person name="Gardiner D."/>
            <person name="Kazan K."/>
            <person name="Vos C."/>
            <person name="Harvey P."/>
        </authorList>
    </citation>
    <scope>NUCLEOTIDE SEQUENCE [LARGE SCALE GENOMIC DNA]</scope>
    <source>
        <strain evidence="2 3">Tr1</strain>
    </source>
</reference>
<comment type="caution">
    <text evidence="2">The sequence shown here is derived from an EMBL/GenBank/DDBJ whole genome shotgun (WGS) entry which is preliminary data.</text>
</comment>
<evidence type="ECO:0000313" key="2">
    <source>
        <dbReference type="EMBL" id="PNP54162.1"/>
    </source>
</evidence>
<evidence type="ECO:0000256" key="1">
    <source>
        <dbReference type="SAM" id="SignalP"/>
    </source>
</evidence>